<evidence type="ECO:0000313" key="4">
    <source>
        <dbReference type="Proteomes" id="UP001431784"/>
    </source>
</evidence>
<dbReference type="Proteomes" id="UP001431784">
    <property type="component" value="Unassembled WGS sequence"/>
</dbReference>
<dbReference type="EMBL" id="JAQZSM010000001">
    <property type="protein sequence ID" value="MDD7969548.1"/>
    <property type="molecule type" value="Genomic_DNA"/>
</dbReference>
<protein>
    <submittedName>
        <fullName evidence="3">Porin</fullName>
    </submittedName>
</protein>
<dbReference type="RefSeq" id="WP_274350014.1">
    <property type="nucleotide sequence ID" value="NZ_JAQZSM010000001.1"/>
</dbReference>
<dbReference type="Pfam" id="PF13609">
    <property type="entry name" value="Porin_4"/>
    <property type="match status" value="1"/>
</dbReference>
<evidence type="ECO:0000313" key="3">
    <source>
        <dbReference type="EMBL" id="MDD7969548.1"/>
    </source>
</evidence>
<comment type="caution">
    <text evidence="3">The sequence shown here is derived from an EMBL/GenBank/DDBJ whole genome shotgun (WGS) entry which is preliminary data.</text>
</comment>
<keyword evidence="1" id="KW-0732">Signal</keyword>
<feature type="signal peptide" evidence="1">
    <location>
        <begin position="1"/>
        <end position="22"/>
    </location>
</feature>
<name>A0ABT5T356_9RHOB</name>
<keyword evidence="4" id="KW-1185">Reference proteome</keyword>
<dbReference type="InterPro" id="IPR033900">
    <property type="entry name" value="Gram_neg_porin_domain"/>
</dbReference>
<dbReference type="Gene3D" id="2.40.160.10">
    <property type="entry name" value="Porin"/>
    <property type="match status" value="1"/>
</dbReference>
<sequence length="101" mass="11054">MRALPIISLILAGTLLAAPAMAQNRDWRENPGLQISGDARMGVIWTDRPDTPNTSRAKLISRARVKFRFAAETDGGTQFGFGFDAEKADARPRGQHVFIGN</sequence>
<evidence type="ECO:0000256" key="1">
    <source>
        <dbReference type="SAM" id="SignalP"/>
    </source>
</evidence>
<feature type="domain" description="Porin" evidence="2">
    <location>
        <begin position="12"/>
        <end position="89"/>
    </location>
</feature>
<feature type="chain" id="PRO_5046312506" evidence="1">
    <location>
        <begin position="23"/>
        <end position="101"/>
    </location>
</feature>
<proteinExistence type="predicted"/>
<gene>
    <name evidence="3" type="ORF">PUT78_00420</name>
</gene>
<accession>A0ABT5T356</accession>
<evidence type="ECO:0000259" key="2">
    <source>
        <dbReference type="Pfam" id="PF13609"/>
    </source>
</evidence>
<dbReference type="InterPro" id="IPR023614">
    <property type="entry name" value="Porin_dom_sf"/>
</dbReference>
<organism evidence="3 4">
    <name type="scientific">Roseinatronobacter alkalisoli</name>
    <dbReference type="NCBI Taxonomy" id="3028235"/>
    <lineage>
        <taxon>Bacteria</taxon>
        <taxon>Pseudomonadati</taxon>
        <taxon>Pseudomonadota</taxon>
        <taxon>Alphaproteobacteria</taxon>
        <taxon>Rhodobacterales</taxon>
        <taxon>Paracoccaceae</taxon>
        <taxon>Roseinatronobacter</taxon>
    </lineage>
</organism>
<reference evidence="3" key="1">
    <citation type="submission" date="2023-02" db="EMBL/GenBank/DDBJ databases">
        <title>Description of Roseinatronobacter alkalisoli sp. nov., an alkaliphilic bacerium isolated from soda soil.</title>
        <authorList>
            <person name="Wei W."/>
        </authorList>
    </citation>
    <scope>NUCLEOTIDE SEQUENCE</scope>
    <source>
        <strain evidence="3">HJB301</strain>
    </source>
</reference>